<proteinExistence type="predicted"/>
<dbReference type="AlphaFoldDB" id="Q0RAU3"/>
<gene>
    <name evidence="1" type="ordered locus">FRAAL6824</name>
</gene>
<sequence>MTNEERGADAIRIAGAALQPARLPQAPDWKVVPGHAYAVPASPPVLGGHADTESRR</sequence>
<keyword evidence="2" id="KW-1185">Reference proteome</keyword>
<evidence type="ECO:0000313" key="1">
    <source>
        <dbReference type="EMBL" id="CAJ65447.1"/>
    </source>
</evidence>
<dbReference type="Proteomes" id="UP000000657">
    <property type="component" value="Chromosome"/>
</dbReference>
<dbReference type="HOGENOM" id="CLU_3007680_0_0_11"/>
<dbReference type="EMBL" id="CT573213">
    <property type="protein sequence ID" value="CAJ65447.1"/>
    <property type="molecule type" value="Genomic_DNA"/>
</dbReference>
<accession>Q0RAU3</accession>
<reference evidence="1 2" key="1">
    <citation type="journal article" date="2007" name="Genome Res.">
        <title>Genome characteristics of facultatively symbiotic Frankia sp. strains reflect host range and host plant biogeography.</title>
        <authorList>
            <person name="Normand P."/>
            <person name="Lapierre P."/>
            <person name="Tisa L.S."/>
            <person name="Gogarten J.P."/>
            <person name="Alloisio N."/>
            <person name="Bagnarol E."/>
            <person name="Bassi C.A."/>
            <person name="Berry A.M."/>
            <person name="Bickhart D.M."/>
            <person name="Choisne N."/>
            <person name="Couloux A."/>
            <person name="Cournoyer B."/>
            <person name="Cruveiller S."/>
            <person name="Daubin V."/>
            <person name="Demange N."/>
            <person name="Francino M.P."/>
            <person name="Goltsman E."/>
            <person name="Huang Y."/>
            <person name="Kopp O.R."/>
            <person name="Labarre L."/>
            <person name="Lapidus A."/>
            <person name="Lavire C."/>
            <person name="Marechal J."/>
            <person name="Martinez M."/>
            <person name="Mastronunzio J.E."/>
            <person name="Mullin B.C."/>
            <person name="Niemann J."/>
            <person name="Pujic P."/>
            <person name="Rawnsley T."/>
            <person name="Rouy Z."/>
            <person name="Schenowitz C."/>
            <person name="Sellstedt A."/>
            <person name="Tavares F."/>
            <person name="Tomkins J.P."/>
            <person name="Vallenet D."/>
            <person name="Valverde C."/>
            <person name="Wall L.G."/>
            <person name="Wang Y."/>
            <person name="Medigue C."/>
            <person name="Benson D.R."/>
        </authorList>
    </citation>
    <scope>NUCLEOTIDE SEQUENCE [LARGE SCALE GENOMIC DNA]</scope>
    <source>
        <strain evidence="2">DSM 45986 / CECT 9034 / ACN14a</strain>
    </source>
</reference>
<dbReference type="KEGG" id="fal:FRAAL6824"/>
<organism evidence="1 2">
    <name type="scientific">Frankia alni (strain DSM 45986 / CECT 9034 / ACN14a)</name>
    <dbReference type="NCBI Taxonomy" id="326424"/>
    <lineage>
        <taxon>Bacteria</taxon>
        <taxon>Bacillati</taxon>
        <taxon>Actinomycetota</taxon>
        <taxon>Actinomycetes</taxon>
        <taxon>Frankiales</taxon>
        <taxon>Frankiaceae</taxon>
        <taxon>Frankia</taxon>
    </lineage>
</organism>
<evidence type="ECO:0000313" key="2">
    <source>
        <dbReference type="Proteomes" id="UP000000657"/>
    </source>
</evidence>
<name>Q0RAU3_FRAAA</name>
<dbReference type="STRING" id="326424.FRAAL6824"/>
<protein>
    <submittedName>
        <fullName evidence="1">Uncharacterized protein</fullName>
    </submittedName>
</protein>